<organism evidence="12 13">
    <name type="scientific">Litorilituus sediminis</name>
    <dbReference type="NCBI Taxonomy" id="718192"/>
    <lineage>
        <taxon>Bacteria</taxon>
        <taxon>Pseudomonadati</taxon>
        <taxon>Pseudomonadota</taxon>
        <taxon>Gammaproteobacteria</taxon>
        <taxon>Alteromonadales</taxon>
        <taxon>Colwelliaceae</taxon>
        <taxon>Litorilituus</taxon>
    </lineage>
</organism>
<evidence type="ECO:0000256" key="9">
    <source>
        <dbReference type="PROSITE-ProRule" id="PRU00473"/>
    </source>
</evidence>
<dbReference type="OrthoDB" id="9805832at2"/>
<reference evidence="12 13" key="1">
    <citation type="submission" date="2018-12" db="EMBL/GenBank/DDBJ databases">
        <title>Complete genome of Litorilituus sediminis.</title>
        <authorList>
            <person name="Liu A."/>
            <person name="Rong J."/>
        </authorList>
    </citation>
    <scope>NUCLEOTIDE SEQUENCE [LARGE SCALE GENOMIC DNA]</scope>
    <source>
        <strain evidence="12 13">JCM 17549</strain>
    </source>
</reference>
<keyword evidence="4" id="KW-0812">Transmembrane</keyword>
<keyword evidence="3" id="KW-1134">Transmembrane beta strand</keyword>
<gene>
    <name evidence="12" type="ORF">EMK97_14350</name>
</gene>
<dbReference type="Gene3D" id="3.30.1330.60">
    <property type="entry name" value="OmpA-like domain"/>
    <property type="match status" value="1"/>
</dbReference>
<dbReference type="KEGG" id="lsd:EMK97_14350"/>
<feature type="signal peptide" evidence="10">
    <location>
        <begin position="1"/>
        <end position="30"/>
    </location>
</feature>
<evidence type="ECO:0000256" key="2">
    <source>
        <dbReference type="ARBA" id="ARBA00022448"/>
    </source>
</evidence>
<evidence type="ECO:0000256" key="10">
    <source>
        <dbReference type="SAM" id="SignalP"/>
    </source>
</evidence>
<evidence type="ECO:0000256" key="4">
    <source>
        <dbReference type="ARBA" id="ARBA00022692"/>
    </source>
</evidence>
<comment type="subcellular location">
    <subcellularLocation>
        <location evidence="1">Cell outer membrane</location>
        <topology evidence="1">Multi-pass membrane protein</topology>
    </subcellularLocation>
</comment>
<evidence type="ECO:0000256" key="5">
    <source>
        <dbReference type="ARBA" id="ARBA00023065"/>
    </source>
</evidence>
<accession>A0A4P6PAX1</accession>
<dbReference type="CDD" id="cd07185">
    <property type="entry name" value="OmpA_C-like"/>
    <property type="match status" value="1"/>
</dbReference>
<feature type="chain" id="PRO_5020870558" evidence="10">
    <location>
        <begin position="31"/>
        <end position="367"/>
    </location>
</feature>
<dbReference type="Gene3D" id="2.40.160.20">
    <property type="match status" value="1"/>
</dbReference>
<dbReference type="PRINTS" id="PR01021">
    <property type="entry name" value="OMPADOMAIN"/>
</dbReference>
<evidence type="ECO:0000256" key="6">
    <source>
        <dbReference type="ARBA" id="ARBA00023114"/>
    </source>
</evidence>
<keyword evidence="8" id="KW-0998">Cell outer membrane</keyword>
<dbReference type="InterPro" id="IPR011250">
    <property type="entry name" value="OMP/PagP_B-barrel"/>
</dbReference>
<dbReference type="SUPFAM" id="SSF56925">
    <property type="entry name" value="OMPA-like"/>
    <property type="match status" value="1"/>
</dbReference>
<dbReference type="GO" id="GO:0006811">
    <property type="term" value="P:monoatomic ion transport"/>
    <property type="evidence" value="ECO:0007669"/>
    <property type="project" value="UniProtKB-KW"/>
</dbReference>
<evidence type="ECO:0000256" key="8">
    <source>
        <dbReference type="ARBA" id="ARBA00023237"/>
    </source>
</evidence>
<evidence type="ECO:0000256" key="3">
    <source>
        <dbReference type="ARBA" id="ARBA00022452"/>
    </source>
</evidence>
<dbReference type="SUPFAM" id="SSF103088">
    <property type="entry name" value="OmpA-like"/>
    <property type="match status" value="1"/>
</dbReference>
<protein>
    <submittedName>
        <fullName evidence="12">OmpA family protein</fullName>
    </submittedName>
</protein>
<dbReference type="InterPro" id="IPR006665">
    <property type="entry name" value="OmpA-like"/>
</dbReference>
<dbReference type="PANTHER" id="PTHR30329">
    <property type="entry name" value="STATOR ELEMENT OF FLAGELLAR MOTOR COMPLEX"/>
    <property type="match status" value="1"/>
</dbReference>
<dbReference type="InterPro" id="IPR050330">
    <property type="entry name" value="Bact_OuterMem_StrucFunc"/>
</dbReference>
<keyword evidence="5" id="KW-0406">Ion transport</keyword>
<evidence type="ECO:0000259" key="11">
    <source>
        <dbReference type="PROSITE" id="PS51123"/>
    </source>
</evidence>
<dbReference type="Pfam" id="PF00691">
    <property type="entry name" value="OmpA"/>
    <property type="match status" value="1"/>
</dbReference>
<dbReference type="Gene3D" id="4.10.1080.10">
    <property type="entry name" value="TSP type-3 repeat"/>
    <property type="match status" value="1"/>
</dbReference>
<keyword evidence="13" id="KW-1185">Reference proteome</keyword>
<dbReference type="InterPro" id="IPR006664">
    <property type="entry name" value="OMP_bac"/>
</dbReference>
<evidence type="ECO:0000313" key="13">
    <source>
        <dbReference type="Proteomes" id="UP000290244"/>
    </source>
</evidence>
<dbReference type="EMBL" id="CP034759">
    <property type="protein sequence ID" value="QBG36815.1"/>
    <property type="molecule type" value="Genomic_DNA"/>
</dbReference>
<dbReference type="PANTHER" id="PTHR30329:SF21">
    <property type="entry name" value="LIPOPROTEIN YIAD-RELATED"/>
    <property type="match status" value="1"/>
</dbReference>
<dbReference type="InterPro" id="IPR036737">
    <property type="entry name" value="OmpA-like_sf"/>
</dbReference>
<dbReference type="AlphaFoldDB" id="A0A4P6PAX1"/>
<name>A0A4P6PAX1_9GAMM</name>
<evidence type="ECO:0000313" key="12">
    <source>
        <dbReference type="EMBL" id="QBG36815.1"/>
    </source>
</evidence>
<dbReference type="GO" id="GO:0015288">
    <property type="term" value="F:porin activity"/>
    <property type="evidence" value="ECO:0007669"/>
    <property type="project" value="UniProtKB-KW"/>
</dbReference>
<evidence type="ECO:0000256" key="1">
    <source>
        <dbReference type="ARBA" id="ARBA00004571"/>
    </source>
</evidence>
<keyword evidence="7 9" id="KW-0472">Membrane</keyword>
<dbReference type="GO" id="GO:0005509">
    <property type="term" value="F:calcium ion binding"/>
    <property type="evidence" value="ECO:0007669"/>
    <property type="project" value="InterPro"/>
</dbReference>
<keyword evidence="2" id="KW-0813">Transport</keyword>
<dbReference type="InterPro" id="IPR028974">
    <property type="entry name" value="TSP_type-3_rpt"/>
</dbReference>
<feature type="domain" description="OmpA-like" evidence="11">
    <location>
        <begin position="243"/>
        <end position="361"/>
    </location>
</feature>
<dbReference type="Proteomes" id="UP000290244">
    <property type="component" value="Chromosome"/>
</dbReference>
<evidence type="ECO:0000256" key="7">
    <source>
        <dbReference type="ARBA" id="ARBA00023136"/>
    </source>
</evidence>
<dbReference type="GO" id="GO:0009279">
    <property type="term" value="C:cell outer membrane"/>
    <property type="evidence" value="ECO:0007669"/>
    <property type="project" value="UniProtKB-SubCell"/>
</dbReference>
<dbReference type="GO" id="GO:0046930">
    <property type="term" value="C:pore complex"/>
    <property type="evidence" value="ECO:0007669"/>
    <property type="project" value="UniProtKB-KW"/>
</dbReference>
<proteinExistence type="predicted"/>
<sequence>MDITHMTRFNLSAITLAATAALSLSFTAVAEQPLAKDLVGKFYGGGHLMHIKTDNERLMTDDLRSDVDHGSGLGAEFGYRYSEALEFRFAHSEINLVKENGGFKEPDASATAFDVLYFLNKENFYLMSGLNSMDIVDRKTSVNLGAGYRYHLTNNAALYFEGKTHYQFSEHFTDYTAQLGFIYFFGESKKSAPASKIAPVAVVAEQASAQVIDSDNDGVADNKDQCANTPKNDKVDSDGCTVFTQENLRIQLLVNFDNNKAEIKPEYFNEIKEMADFMKTYPHTKLVVEGHTSSQGSAKHNKKLSQARAQAIVNRLTQTHGIKAERLSAVGYGEARLLNTANSSQAHSENRRIEAVIETTRKVAIKQ</sequence>
<keyword evidence="10" id="KW-0732">Signal</keyword>
<dbReference type="PROSITE" id="PS51123">
    <property type="entry name" value="OMPA_2"/>
    <property type="match status" value="1"/>
</dbReference>
<keyword evidence="6" id="KW-0626">Porin</keyword>